<sequence length="54" mass="6317">MTFHRGSSLKPMPPEASKHEQVRYVHIYEDEGLDEKQMKDWIKQAASKPGDELF</sequence>
<feature type="region of interest" description="Disordered" evidence="1">
    <location>
        <begin position="1"/>
        <end position="20"/>
    </location>
</feature>
<dbReference type="SUPFAM" id="SSF159888">
    <property type="entry name" value="YdhG-like"/>
    <property type="match status" value="1"/>
</dbReference>
<gene>
    <name evidence="2" type="ORF">SNE34_01000</name>
</gene>
<dbReference type="RefSeq" id="WP_332613851.1">
    <property type="nucleotide sequence ID" value="NZ_JAXGFP010000001.1"/>
</dbReference>
<evidence type="ECO:0000256" key="1">
    <source>
        <dbReference type="SAM" id="MobiDB-lite"/>
    </source>
</evidence>
<name>A0ABU7YU43_9GAMM</name>
<dbReference type="Proteomes" id="UP001355056">
    <property type="component" value="Unassembled WGS sequence"/>
</dbReference>
<dbReference type="EMBL" id="JAXGFP010000001">
    <property type="protein sequence ID" value="MEG3182592.1"/>
    <property type="molecule type" value="Genomic_DNA"/>
</dbReference>
<evidence type="ECO:0008006" key="4">
    <source>
        <dbReference type="Google" id="ProtNLM"/>
    </source>
</evidence>
<proteinExistence type="predicted"/>
<comment type="caution">
    <text evidence="2">The sequence shown here is derived from an EMBL/GenBank/DDBJ whole genome shotgun (WGS) entry which is preliminary data.</text>
</comment>
<accession>A0ABU7YU43</accession>
<evidence type="ECO:0000313" key="2">
    <source>
        <dbReference type="EMBL" id="MEG3182592.1"/>
    </source>
</evidence>
<reference evidence="2 3" key="1">
    <citation type="journal article" date="2016" name="Int. J. Syst. Evol. Microbiol.">
        <title>Lysobacter erysipheiresistens sp. nov., an antagonist of powdery mildew, isolated from tobacco-cultivated soil.</title>
        <authorList>
            <person name="Xie B."/>
            <person name="Li T."/>
            <person name="Lin X."/>
            <person name="Wang C.J."/>
            <person name="Chen Y.J."/>
            <person name="Liu W.J."/>
            <person name="Zhao Z.W."/>
        </authorList>
    </citation>
    <scope>NUCLEOTIDE SEQUENCE [LARGE SCALE GENOMIC DNA]</scope>
    <source>
        <strain evidence="2 3">RS-LYSO-3</strain>
    </source>
</reference>
<organism evidence="2 3">
    <name type="scientific">Novilysobacter erysipheiresistens</name>
    <dbReference type="NCBI Taxonomy" id="1749332"/>
    <lineage>
        <taxon>Bacteria</taxon>
        <taxon>Pseudomonadati</taxon>
        <taxon>Pseudomonadota</taxon>
        <taxon>Gammaproteobacteria</taxon>
        <taxon>Lysobacterales</taxon>
        <taxon>Lysobacteraceae</taxon>
        <taxon>Novilysobacter</taxon>
    </lineage>
</organism>
<protein>
    <recommendedName>
        <fullName evidence="4">DUF5655 domain-containing protein</fullName>
    </recommendedName>
</protein>
<keyword evidence="3" id="KW-1185">Reference proteome</keyword>
<evidence type="ECO:0000313" key="3">
    <source>
        <dbReference type="Proteomes" id="UP001355056"/>
    </source>
</evidence>